<dbReference type="GO" id="GO:0016887">
    <property type="term" value="F:ATP hydrolysis activity"/>
    <property type="evidence" value="ECO:0007669"/>
    <property type="project" value="InterPro"/>
</dbReference>
<dbReference type="STRING" id="1962155.B1813_11195"/>
<dbReference type="PANTHER" id="PTHR43514:SF1">
    <property type="entry name" value="SULFATE_THIOSULFATE IMPORT ATP-BINDING PROTEIN CYSA"/>
    <property type="match status" value="1"/>
</dbReference>
<evidence type="ECO:0000256" key="3">
    <source>
        <dbReference type="ARBA" id="ARBA00022505"/>
    </source>
</evidence>
<protein>
    <submittedName>
        <fullName evidence="11">Molybdenum ABC transporter ATP-binding protein</fullName>
    </submittedName>
</protein>
<dbReference type="EMBL" id="MWIH01000005">
    <property type="protein sequence ID" value="OQO92714.1"/>
    <property type="molecule type" value="Genomic_DNA"/>
</dbReference>
<dbReference type="PROSITE" id="PS00211">
    <property type="entry name" value="ABC_TRANSPORTER_1"/>
    <property type="match status" value="1"/>
</dbReference>
<reference evidence="11 12" key="1">
    <citation type="submission" date="2017-02" db="EMBL/GenBank/DDBJ databases">
        <title>Draft genome of Saccharomonospora sp. 154.</title>
        <authorList>
            <person name="Alonso-Carmona G.S."/>
            <person name="De La Haba R."/>
            <person name="Vera-Gargallo B."/>
            <person name="Sandoval-Trujillo A.H."/>
            <person name="Ramirez-Duran N."/>
            <person name="Ventosa A."/>
        </authorList>
    </citation>
    <scope>NUCLEOTIDE SEQUENCE [LARGE SCALE GENOMIC DNA]</scope>
    <source>
        <strain evidence="11 12">LRS4.154</strain>
    </source>
</reference>
<evidence type="ECO:0000313" key="12">
    <source>
        <dbReference type="Proteomes" id="UP000192591"/>
    </source>
</evidence>
<dbReference type="PROSITE" id="PS51866">
    <property type="entry name" value="MOP"/>
    <property type="match status" value="1"/>
</dbReference>
<keyword evidence="3 8" id="KW-0500">Molybdenum</keyword>
<dbReference type="AlphaFoldDB" id="A0A1V9A708"/>
<dbReference type="Proteomes" id="UP000192591">
    <property type="component" value="Unassembled WGS sequence"/>
</dbReference>
<accession>A0A1V9A708</accession>
<dbReference type="SUPFAM" id="SSF52540">
    <property type="entry name" value="P-loop containing nucleoside triphosphate hydrolases"/>
    <property type="match status" value="1"/>
</dbReference>
<dbReference type="PROSITE" id="PS50893">
    <property type="entry name" value="ABC_TRANSPORTER_2"/>
    <property type="match status" value="1"/>
</dbReference>
<dbReference type="Pfam" id="PF00005">
    <property type="entry name" value="ABC_tran"/>
    <property type="match status" value="1"/>
</dbReference>
<keyword evidence="2" id="KW-1003">Cell membrane</keyword>
<evidence type="ECO:0000259" key="9">
    <source>
        <dbReference type="PROSITE" id="PS50893"/>
    </source>
</evidence>
<dbReference type="GO" id="GO:0005524">
    <property type="term" value="F:ATP binding"/>
    <property type="evidence" value="ECO:0007669"/>
    <property type="project" value="UniProtKB-KW"/>
</dbReference>
<gene>
    <name evidence="11" type="ORF">B1813_11195</name>
</gene>
<dbReference type="GO" id="GO:0015689">
    <property type="term" value="P:molybdate ion transport"/>
    <property type="evidence" value="ECO:0007669"/>
    <property type="project" value="InterPro"/>
</dbReference>
<dbReference type="InterPro" id="IPR005116">
    <property type="entry name" value="Transp-assoc_OB_typ1"/>
</dbReference>
<dbReference type="InterPro" id="IPR003593">
    <property type="entry name" value="AAA+_ATPase"/>
</dbReference>
<keyword evidence="12" id="KW-1185">Reference proteome</keyword>
<dbReference type="SUPFAM" id="SSF50331">
    <property type="entry name" value="MOP-like"/>
    <property type="match status" value="1"/>
</dbReference>
<feature type="domain" description="Mop" evidence="10">
    <location>
        <begin position="295"/>
        <end position="357"/>
    </location>
</feature>
<keyword evidence="7" id="KW-0472">Membrane</keyword>
<sequence>MTLRASLSLRRTTFALSVSLEVPDGGVLAVLGPNGAGKSTVLSCLAGLLRAQRASVSLGERVLDDDRGHVPPHARGIGLLAQHALLFPHLSVLDNVAFSPRSRGASTRAARAVARRWLSEVGAAELADRAPAALSGGQAQRVALARALAGEPGLLLLDEPLAALDVDAAPAVRGVLRRVLRESGRGLTTVLVTHDPLDALTLADHVAVLAGGRIVERGPTRQVLAAPRTEFTARLAGLNLVAGVARRSATGAAVRTPDGRHVYGVPAPDLGDGDAAVAVFAPGAVAVHAGDAEVHGSPRNILAAVVTAVEPHGPVVRLRTSENVSADLTPQSVADLALDPGSAVRLAVKAAAVTVHPAPEQPRRP</sequence>
<dbReference type="InterPro" id="IPR017871">
    <property type="entry name" value="ABC_transporter-like_CS"/>
</dbReference>
<name>A0A1V9A708_SACPI</name>
<organism evidence="11 12">
    <name type="scientific">Saccharomonospora piscinae</name>
    <dbReference type="NCBI Taxonomy" id="687388"/>
    <lineage>
        <taxon>Bacteria</taxon>
        <taxon>Bacillati</taxon>
        <taxon>Actinomycetota</taxon>
        <taxon>Actinomycetes</taxon>
        <taxon>Pseudonocardiales</taxon>
        <taxon>Pseudonocardiaceae</taxon>
        <taxon>Saccharomonospora</taxon>
    </lineage>
</organism>
<evidence type="ECO:0000256" key="8">
    <source>
        <dbReference type="PROSITE-ProRule" id="PRU01213"/>
    </source>
</evidence>
<dbReference type="SMART" id="SM00382">
    <property type="entry name" value="AAA"/>
    <property type="match status" value="1"/>
</dbReference>
<evidence type="ECO:0000259" key="10">
    <source>
        <dbReference type="PROSITE" id="PS51866"/>
    </source>
</evidence>
<evidence type="ECO:0000313" key="11">
    <source>
        <dbReference type="EMBL" id="OQO92714.1"/>
    </source>
</evidence>
<comment type="caution">
    <text evidence="11">The sequence shown here is derived from an EMBL/GenBank/DDBJ whole genome shotgun (WGS) entry which is preliminary data.</text>
</comment>
<dbReference type="Gene3D" id="2.40.50.100">
    <property type="match status" value="1"/>
</dbReference>
<dbReference type="InterPro" id="IPR027417">
    <property type="entry name" value="P-loop_NTPase"/>
</dbReference>
<evidence type="ECO:0000256" key="6">
    <source>
        <dbReference type="ARBA" id="ARBA00022967"/>
    </source>
</evidence>
<dbReference type="PANTHER" id="PTHR43514">
    <property type="entry name" value="ABC TRANSPORTER I FAMILY MEMBER 10"/>
    <property type="match status" value="1"/>
</dbReference>
<evidence type="ECO:0000256" key="7">
    <source>
        <dbReference type="ARBA" id="ARBA00023136"/>
    </source>
</evidence>
<proteinExistence type="predicted"/>
<evidence type="ECO:0000256" key="1">
    <source>
        <dbReference type="ARBA" id="ARBA00022448"/>
    </source>
</evidence>
<keyword evidence="5 11" id="KW-0067">ATP-binding</keyword>
<dbReference type="InterPro" id="IPR003439">
    <property type="entry name" value="ABC_transporter-like_ATP-bd"/>
</dbReference>
<dbReference type="Pfam" id="PF03459">
    <property type="entry name" value="TOBE"/>
    <property type="match status" value="1"/>
</dbReference>
<feature type="domain" description="ABC transporter" evidence="9">
    <location>
        <begin position="3"/>
        <end position="236"/>
    </location>
</feature>
<dbReference type="InterPro" id="IPR004606">
    <property type="entry name" value="Mop_domain"/>
</dbReference>
<evidence type="ECO:0000256" key="5">
    <source>
        <dbReference type="ARBA" id="ARBA00022840"/>
    </source>
</evidence>
<dbReference type="Gene3D" id="3.40.50.300">
    <property type="entry name" value="P-loop containing nucleotide triphosphate hydrolases"/>
    <property type="match status" value="1"/>
</dbReference>
<keyword evidence="1" id="KW-0813">Transport</keyword>
<keyword evidence="4" id="KW-0547">Nucleotide-binding</keyword>
<dbReference type="RefSeq" id="WP_081191736.1">
    <property type="nucleotide sequence ID" value="NZ_MWIH01000005.1"/>
</dbReference>
<dbReference type="InterPro" id="IPR008995">
    <property type="entry name" value="Mo/tungstate-bd_C_term_dom"/>
</dbReference>
<dbReference type="InterPro" id="IPR050334">
    <property type="entry name" value="Molybdenum_import_ModC"/>
</dbReference>
<keyword evidence="6" id="KW-1278">Translocase</keyword>
<evidence type="ECO:0000256" key="4">
    <source>
        <dbReference type="ARBA" id="ARBA00022741"/>
    </source>
</evidence>
<evidence type="ECO:0000256" key="2">
    <source>
        <dbReference type="ARBA" id="ARBA00022475"/>
    </source>
</evidence>